<feature type="transmembrane region" description="Helical" evidence="2">
    <location>
        <begin position="188"/>
        <end position="207"/>
    </location>
</feature>
<feature type="region of interest" description="Disordered" evidence="1">
    <location>
        <begin position="281"/>
        <end position="340"/>
    </location>
</feature>
<feature type="compositionally biased region" description="Polar residues" evidence="1">
    <location>
        <begin position="361"/>
        <end position="387"/>
    </location>
</feature>
<protein>
    <submittedName>
        <fullName evidence="3">Uncharacterized protein</fullName>
    </submittedName>
</protein>
<name>A0A4Q9UZY8_9ACTO</name>
<evidence type="ECO:0000256" key="2">
    <source>
        <dbReference type="SAM" id="Phobius"/>
    </source>
</evidence>
<keyword evidence="2" id="KW-1133">Transmembrane helix</keyword>
<dbReference type="RefSeq" id="WP_376988460.1">
    <property type="nucleotide sequence ID" value="NZ_JBHSLR010000006.1"/>
</dbReference>
<keyword evidence="4" id="KW-1185">Reference proteome</keyword>
<accession>A0A4Q9UZY8</accession>
<feature type="compositionally biased region" description="Polar residues" evidence="1">
    <location>
        <begin position="301"/>
        <end position="321"/>
    </location>
</feature>
<comment type="caution">
    <text evidence="3">The sequence shown here is derived from an EMBL/GenBank/DDBJ whole genome shotgun (WGS) entry which is preliminary data.</text>
</comment>
<dbReference type="AlphaFoldDB" id="A0A4Q9UZY8"/>
<keyword evidence="2" id="KW-0812">Transmembrane</keyword>
<keyword evidence="2" id="KW-0472">Membrane</keyword>
<evidence type="ECO:0000256" key="1">
    <source>
        <dbReference type="SAM" id="MobiDB-lite"/>
    </source>
</evidence>
<feature type="region of interest" description="Disordered" evidence="1">
    <location>
        <begin position="353"/>
        <end position="394"/>
    </location>
</feature>
<evidence type="ECO:0000313" key="3">
    <source>
        <dbReference type="EMBL" id="TBW21580.1"/>
    </source>
</evidence>
<feature type="compositionally biased region" description="Basic and acidic residues" evidence="1">
    <location>
        <begin position="329"/>
        <end position="340"/>
    </location>
</feature>
<feature type="transmembrane region" description="Helical" evidence="2">
    <location>
        <begin position="12"/>
        <end position="31"/>
    </location>
</feature>
<reference evidence="3 4" key="1">
    <citation type="submission" date="2019-02" db="EMBL/GenBank/DDBJ databases">
        <title>Arcanobacterium bovis sp. nov., isolated from the milk of a cow with mastitis.</title>
        <authorList>
            <person name="Sammra O."/>
            <person name="Foster G."/>
            <person name="Hassan A."/>
            <person name="Alssahen M."/>
            <person name="Laemmler C."/>
            <person name="Borowiak M."/>
            <person name="Malorny B."/>
            <person name="Abdulmawjood A."/>
        </authorList>
    </citation>
    <scope>NUCLEOTIDE SEQUENCE [LARGE SCALE GENOMIC DNA]</scope>
    <source>
        <strain evidence="3 4">C605018/01/1</strain>
    </source>
</reference>
<proteinExistence type="predicted"/>
<gene>
    <name evidence="3" type="ORF">EZJ44_06505</name>
</gene>
<dbReference type="EMBL" id="SJDT01000004">
    <property type="protein sequence ID" value="TBW21580.1"/>
    <property type="molecule type" value="Genomic_DNA"/>
</dbReference>
<sequence length="394" mass="42240">MKDISKRQLAGFALAVIGVLIAAVASVFTLWQDTETTVSLNSESVSDSTFVFTSTGVLNLVNEKVTINIEAPDDTVVWGIGNSDDVKAYVGDSAAVEIAGFENWDTAKIKEHEGKQETIASDKALGSKGAFDISPSDLWIKSGKGKDKAQVEYSSAQGPNRSLIVSTLNGKAPEVTLTWEKPQTVNGAIPWIFIGILLALIGGFLLIGDSQDRAQLKAIREGQIRRREQKTRFAEAQTSVLPAFKGDIASPETDREIQVRHTDRALGAIIVPGTLRADKWRSRQLQPQDRVVLPTEDSDDAATSSIVAGQQEDANSASSSAYEMADQNPNHKDSEEKQVKNEYWKSLWTFANGSEHDSAGESVNGTNSKSASGPGNGSENIDGSNSEKGGANNG</sequence>
<organism evidence="3 4">
    <name type="scientific">Arcanobacterium bovis</name>
    <dbReference type="NCBI Taxonomy" id="2529275"/>
    <lineage>
        <taxon>Bacteria</taxon>
        <taxon>Bacillati</taxon>
        <taxon>Actinomycetota</taxon>
        <taxon>Actinomycetes</taxon>
        <taxon>Actinomycetales</taxon>
        <taxon>Actinomycetaceae</taxon>
        <taxon>Arcanobacterium</taxon>
    </lineage>
</organism>
<evidence type="ECO:0000313" key="4">
    <source>
        <dbReference type="Proteomes" id="UP000293036"/>
    </source>
</evidence>
<dbReference type="Proteomes" id="UP000293036">
    <property type="component" value="Unassembled WGS sequence"/>
</dbReference>